<evidence type="ECO:0000256" key="2">
    <source>
        <dbReference type="ARBA" id="ARBA00022448"/>
    </source>
</evidence>
<dbReference type="InterPro" id="IPR001991">
    <property type="entry name" value="Na-dicarboxylate_symporter"/>
</dbReference>
<comment type="subcellular location">
    <subcellularLocation>
        <location evidence="1">Membrane</location>
        <topology evidence="1">Multi-pass membrane protein</topology>
    </subcellularLocation>
</comment>
<protein>
    <recommendedName>
        <fullName evidence="9">Serine/threonine transporter SstT</fullName>
    </recommendedName>
</protein>
<feature type="transmembrane region" description="Helical" evidence="6">
    <location>
        <begin position="40"/>
        <end position="61"/>
    </location>
</feature>
<proteinExistence type="predicted"/>
<sequence>MYKRYKDVSLILKIVIGIVVGAVLGVLVPSWSFIDILGKLFVGALKAIVPLLVFLLIMSAISKYRSSSKNHFGTVIVLYLSATLLSSIAAVAVSYYQKGPSTFGMEILSNTKNSRPKKRRSNRYVLRPSFLE</sequence>
<accession>A0AAC8W8V4</accession>
<organism evidence="7 8">
    <name type="scientific">Lactobacillus helveticus</name>
    <name type="common">Lactobacillus suntoryeus</name>
    <dbReference type="NCBI Taxonomy" id="1587"/>
    <lineage>
        <taxon>Bacteria</taxon>
        <taxon>Bacillati</taxon>
        <taxon>Bacillota</taxon>
        <taxon>Bacilli</taxon>
        <taxon>Lactobacillales</taxon>
        <taxon>Lactobacillaceae</taxon>
        <taxon>Lactobacillus</taxon>
    </lineage>
</organism>
<dbReference type="GO" id="GO:0015293">
    <property type="term" value="F:symporter activity"/>
    <property type="evidence" value="ECO:0007669"/>
    <property type="project" value="InterPro"/>
</dbReference>
<dbReference type="EMBL" id="CP012381">
    <property type="protein sequence ID" value="ALI52106.1"/>
    <property type="molecule type" value="Genomic_DNA"/>
</dbReference>
<dbReference type="SUPFAM" id="SSF118215">
    <property type="entry name" value="Proton glutamate symport protein"/>
    <property type="match status" value="1"/>
</dbReference>
<evidence type="ECO:0000313" key="8">
    <source>
        <dbReference type="Proteomes" id="UP000063930"/>
    </source>
</evidence>
<feature type="transmembrane region" description="Helical" evidence="6">
    <location>
        <begin position="73"/>
        <end position="96"/>
    </location>
</feature>
<keyword evidence="3 6" id="KW-0812">Transmembrane</keyword>
<evidence type="ECO:0000256" key="3">
    <source>
        <dbReference type="ARBA" id="ARBA00022692"/>
    </source>
</evidence>
<keyword evidence="2" id="KW-0813">Transport</keyword>
<dbReference type="Pfam" id="PF00375">
    <property type="entry name" value="SDF"/>
    <property type="match status" value="1"/>
</dbReference>
<name>A0AAC8W8V4_LACHE</name>
<reference evidence="7 8" key="1">
    <citation type="submission" date="2015-08" db="EMBL/GenBank/DDBJ databases">
        <title>Complete genome sequence of Lactobacillus helveticus CAUH18, a probiotic strain originated from koumiss.</title>
        <authorList>
            <person name="Yang Y."/>
            <person name="Hao Y."/>
        </authorList>
    </citation>
    <scope>NUCLEOTIDE SEQUENCE [LARGE SCALE GENOMIC DNA]</scope>
    <source>
        <strain evidence="7 8">CAUH18</strain>
    </source>
</reference>
<dbReference type="Gene3D" id="1.10.3860.10">
    <property type="entry name" value="Sodium:dicarboxylate symporter"/>
    <property type="match status" value="1"/>
</dbReference>
<dbReference type="Proteomes" id="UP000063930">
    <property type="component" value="Chromosome"/>
</dbReference>
<evidence type="ECO:0000256" key="4">
    <source>
        <dbReference type="ARBA" id="ARBA00022989"/>
    </source>
</evidence>
<evidence type="ECO:0000313" key="7">
    <source>
        <dbReference type="EMBL" id="ALI52106.1"/>
    </source>
</evidence>
<evidence type="ECO:0000256" key="5">
    <source>
        <dbReference type="ARBA" id="ARBA00023136"/>
    </source>
</evidence>
<keyword evidence="4 6" id="KW-1133">Transmembrane helix</keyword>
<dbReference type="InterPro" id="IPR036458">
    <property type="entry name" value="Na:dicarbo_symporter_sf"/>
</dbReference>
<dbReference type="GO" id="GO:0016020">
    <property type="term" value="C:membrane"/>
    <property type="evidence" value="ECO:0007669"/>
    <property type="project" value="UniProtKB-SubCell"/>
</dbReference>
<dbReference type="AlphaFoldDB" id="A0AAC8W8V4"/>
<evidence type="ECO:0000256" key="6">
    <source>
        <dbReference type="SAM" id="Phobius"/>
    </source>
</evidence>
<feature type="transmembrane region" description="Helical" evidence="6">
    <location>
        <begin position="12"/>
        <end position="34"/>
    </location>
</feature>
<evidence type="ECO:0000256" key="1">
    <source>
        <dbReference type="ARBA" id="ARBA00004141"/>
    </source>
</evidence>
<gene>
    <name evidence="7" type="ORF">ALV80_02620</name>
</gene>
<keyword evidence="5 6" id="KW-0472">Membrane</keyword>
<evidence type="ECO:0008006" key="9">
    <source>
        <dbReference type="Google" id="ProtNLM"/>
    </source>
</evidence>